<evidence type="ECO:0000256" key="1">
    <source>
        <dbReference type="SAM" id="MobiDB-lite"/>
    </source>
</evidence>
<organism evidence="2">
    <name type="scientific">viral metagenome</name>
    <dbReference type="NCBI Taxonomy" id="1070528"/>
    <lineage>
        <taxon>unclassified sequences</taxon>
        <taxon>metagenomes</taxon>
        <taxon>organismal metagenomes</taxon>
    </lineage>
</organism>
<feature type="compositionally biased region" description="Basic and acidic residues" evidence="1">
    <location>
        <begin position="79"/>
        <end position="99"/>
    </location>
</feature>
<sequence>MNTLKSFMYRLFRSIYKNVDQNDNIDDNNQDVSISNNNLELDNDFEPYELEGDADTVLRTLENTKNKHTENKEDEEKEKEEKIKKEDEKIEKEDEEKIEKEEKDIDNEYKTLFETIADSELKNGFDVSSFKYLPETFMELETKTFGNSINNPFLKLYEAVISDKYDFEDKCQGVRYMQRIHYTGGMKYCIDAALSILKNDKYPFNKRYYFFSNNDAYVKLDYEIVNECHKYVYENFELFNAPLLYKLLSAQFILAHFVPTEYNRTELEEYLLSVTRDKNQTINYRAECADILYNYGAEKYYVEQASLTIKELGELYTQNKTSTIYTNIQNVHDTTINKTIMNTLRELIQKVKSNRHSGEILEIIRDKYSHINENRMEKIMSSLERIMIDTAKYENMCMSDILVLVWEYICQSDHQDELEQRLLQEMEDMDQTCSTGHLSRILNILSGYFSDNIVQITLKDQLRSNIFARYTKLITLLPEHLQDKINSELILNDHNQKDTIKTFLLDFNIEEILYKEFVNESNMDVTEFYETYEKSVEDYFGKLY</sequence>
<protein>
    <submittedName>
        <fullName evidence="2">Uncharacterized protein</fullName>
    </submittedName>
</protein>
<evidence type="ECO:0000313" key="2">
    <source>
        <dbReference type="EMBL" id="QHT88154.1"/>
    </source>
</evidence>
<accession>A0A6C0I5H8</accession>
<name>A0A6C0I5H8_9ZZZZ</name>
<proteinExistence type="predicted"/>
<feature type="region of interest" description="Disordered" evidence="1">
    <location>
        <begin position="63"/>
        <end position="99"/>
    </location>
</feature>
<reference evidence="2" key="1">
    <citation type="journal article" date="2020" name="Nature">
        <title>Giant virus diversity and host interactions through global metagenomics.</title>
        <authorList>
            <person name="Schulz F."/>
            <person name="Roux S."/>
            <person name="Paez-Espino D."/>
            <person name="Jungbluth S."/>
            <person name="Walsh D.A."/>
            <person name="Denef V.J."/>
            <person name="McMahon K.D."/>
            <person name="Konstantinidis K.T."/>
            <person name="Eloe-Fadrosh E.A."/>
            <person name="Kyrpides N.C."/>
            <person name="Woyke T."/>
        </authorList>
    </citation>
    <scope>NUCLEOTIDE SEQUENCE</scope>
    <source>
        <strain evidence="2">GVMAG-M-3300023184-24</strain>
    </source>
</reference>
<dbReference type="AlphaFoldDB" id="A0A6C0I5H8"/>
<dbReference type="EMBL" id="MN740110">
    <property type="protein sequence ID" value="QHT88154.1"/>
    <property type="molecule type" value="Genomic_DNA"/>
</dbReference>